<dbReference type="SUPFAM" id="SSF52200">
    <property type="entry name" value="Toll/Interleukin receptor TIR domain"/>
    <property type="match status" value="1"/>
</dbReference>
<proteinExistence type="predicted"/>
<reference evidence="2 3" key="1">
    <citation type="submission" date="2020-03" db="EMBL/GenBank/DDBJ databases">
        <authorList>
            <person name="Wang L."/>
            <person name="He N."/>
            <person name="Li Y."/>
            <person name="Fang Y."/>
            <person name="Zhang F."/>
        </authorList>
    </citation>
    <scope>NUCLEOTIDE SEQUENCE [LARGE SCALE GENOMIC DNA]</scope>
    <source>
        <strain evidence="3">hsmgli-8</strain>
    </source>
</reference>
<evidence type="ECO:0000313" key="2">
    <source>
        <dbReference type="EMBL" id="NJP01583.1"/>
    </source>
</evidence>
<gene>
    <name evidence="2" type="ORF">HBH25_12075</name>
</gene>
<name>A0ABX0YHW6_9PSED</name>
<dbReference type="EMBL" id="JAAVJI010000006">
    <property type="protein sequence ID" value="NJP01583.1"/>
    <property type="molecule type" value="Genomic_DNA"/>
</dbReference>
<organism evidence="2 3">
    <name type="scientific">Pseudomonas quercus</name>
    <dbReference type="NCBI Taxonomy" id="2722792"/>
    <lineage>
        <taxon>Bacteria</taxon>
        <taxon>Pseudomonadati</taxon>
        <taxon>Pseudomonadota</taxon>
        <taxon>Gammaproteobacteria</taxon>
        <taxon>Pseudomonadales</taxon>
        <taxon>Pseudomonadaceae</taxon>
        <taxon>Pseudomonas</taxon>
    </lineage>
</organism>
<keyword evidence="2" id="KW-0675">Receptor</keyword>
<dbReference type="SMART" id="SM00255">
    <property type="entry name" value="TIR"/>
    <property type="match status" value="1"/>
</dbReference>
<dbReference type="InterPro" id="IPR035897">
    <property type="entry name" value="Toll_tir_struct_dom_sf"/>
</dbReference>
<dbReference type="Pfam" id="PF13676">
    <property type="entry name" value="TIR_2"/>
    <property type="match status" value="1"/>
</dbReference>
<dbReference type="RefSeq" id="WP_168084160.1">
    <property type="nucleotide sequence ID" value="NZ_JAAVJI010000006.1"/>
</dbReference>
<protein>
    <submittedName>
        <fullName evidence="2">Toll/interleukin-1 receptor domain-containing protein</fullName>
    </submittedName>
</protein>
<comment type="caution">
    <text evidence="2">The sequence shown here is derived from an EMBL/GenBank/DDBJ whole genome shotgun (WGS) entry which is preliminary data.</text>
</comment>
<dbReference type="PROSITE" id="PS50104">
    <property type="entry name" value="TIR"/>
    <property type="match status" value="1"/>
</dbReference>
<evidence type="ECO:0000313" key="3">
    <source>
        <dbReference type="Proteomes" id="UP000746535"/>
    </source>
</evidence>
<keyword evidence="3" id="KW-1185">Reference proteome</keyword>
<dbReference type="Proteomes" id="UP000746535">
    <property type="component" value="Unassembled WGS sequence"/>
</dbReference>
<dbReference type="InterPro" id="IPR000157">
    <property type="entry name" value="TIR_dom"/>
</dbReference>
<evidence type="ECO:0000259" key="1">
    <source>
        <dbReference type="PROSITE" id="PS50104"/>
    </source>
</evidence>
<accession>A0ABX0YHW6</accession>
<sequence>MAKVFFSYSHDDEAHRDQLEKHLAALKHEGMIESWHDRRILAGSEIDSTIDQQIDQVDVILLLVSSSFISSHYCYSVEMQRALQRHAGGECRVIPVIVRPCDWSSTPIGKLLAAPRDGKAVTTWPNYDEAYADIAKQIRAVVKDVDSRKQKQTTANSHTSTFSSNMVGAALVEPRSSNLRLRKTFTDLEKDQFAHETFDFVARFFDATLRELQERNPGIQGVFRLVTANRFTAAVYNQGSIVSECAIALGNGFGRGAITYSSQASSTNSYNEMLNIECDDQSMYFKSLMGMHQRGVGKLSQEGVAELLWAKLIERLQH</sequence>
<dbReference type="Gene3D" id="3.40.50.10140">
    <property type="entry name" value="Toll/interleukin-1 receptor homology (TIR) domain"/>
    <property type="match status" value="1"/>
</dbReference>
<feature type="domain" description="TIR" evidence="1">
    <location>
        <begin position="1"/>
        <end position="142"/>
    </location>
</feature>